<evidence type="ECO:0000313" key="3">
    <source>
        <dbReference type="Proteomes" id="UP001596237"/>
    </source>
</evidence>
<dbReference type="PANTHER" id="PTHR48079">
    <property type="entry name" value="PROTEIN YEEZ"/>
    <property type="match status" value="1"/>
</dbReference>
<reference evidence="3" key="1">
    <citation type="journal article" date="2019" name="Int. J. Syst. Evol. Microbiol.">
        <title>The Global Catalogue of Microorganisms (GCM) 10K type strain sequencing project: providing services to taxonomists for standard genome sequencing and annotation.</title>
        <authorList>
            <consortium name="The Broad Institute Genomics Platform"/>
            <consortium name="The Broad Institute Genome Sequencing Center for Infectious Disease"/>
            <person name="Wu L."/>
            <person name="Ma J."/>
        </authorList>
    </citation>
    <scope>NUCLEOTIDE SEQUENCE [LARGE SCALE GENOMIC DNA]</scope>
    <source>
        <strain evidence="3">CCUG 36916</strain>
    </source>
</reference>
<dbReference type="Pfam" id="PF13460">
    <property type="entry name" value="NAD_binding_10"/>
    <property type="match status" value="1"/>
</dbReference>
<protein>
    <submittedName>
        <fullName evidence="2">NAD(P)H-binding protein</fullName>
    </submittedName>
</protein>
<accession>A0ABW1WUK8</accession>
<dbReference type="SUPFAM" id="SSF51735">
    <property type="entry name" value="NAD(P)-binding Rossmann-fold domains"/>
    <property type="match status" value="1"/>
</dbReference>
<dbReference type="Proteomes" id="UP001596237">
    <property type="component" value="Unassembled WGS sequence"/>
</dbReference>
<keyword evidence="3" id="KW-1185">Reference proteome</keyword>
<dbReference type="InterPro" id="IPR051783">
    <property type="entry name" value="NAD(P)-dependent_oxidoreduct"/>
</dbReference>
<dbReference type="Gene3D" id="3.40.50.720">
    <property type="entry name" value="NAD(P)-binding Rossmann-like Domain"/>
    <property type="match status" value="1"/>
</dbReference>
<evidence type="ECO:0000313" key="2">
    <source>
        <dbReference type="EMBL" id="MFC6391978.1"/>
    </source>
</evidence>
<name>A0ABW1WUK8_9HYPH</name>
<dbReference type="InterPro" id="IPR016040">
    <property type="entry name" value="NAD(P)-bd_dom"/>
</dbReference>
<organism evidence="2 3">
    <name type="scientific">Methylorubrum zatmanii</name>
    <dbReference type="NCBI Taxonomy" id="29429"/>
    <lineage>
        <taxon>Bacteria</taxon>
        <taxon>Pseudomonadati</taxon>
        <taxon>Pseudomonadota</taxon>
        <taxon>Alphaproteobacteria</taxon>
        <taxon>Hyphomicrobiales</taxon>
        <taxon>Methylobacteriaceae</taxon>
        <taxon>Methylorubrum</taxon>
    </lineage>
</organism>
<dbReference type="PANTHER" id="PTHR48079:SF6">
    <property type="entry name" value="NAD(P)-BINDING DOMAIN-CONTAINING PROTEIN-RELATED"/>
    <property type="match status" value="1"/>
</dbReference>
<gene>
    <name evidence="2" type="ORF">ACFQDP_21960</name>
</gene>
<dbReference type="EMBL" id="JBHSTT010000086">
    <property type="protein sequence ID" value="MFC6391978.1"/>
    <property type="molecule type" value="Genomic_DNA"/>
</dbReference>
<proteinExistence type="predicted"/>
<dbReference type="InterPro" id="IPR036291">
    <property type="entry name" value="NAD(P)-bd_dom_sf"/>
</dbReference>
<evidence type="ECO:0000259" key="1">
    <source>
        <dbReference type="Pfam" id="PF13460"/>
    </source>
</evidence>
<dbReference type="RefSeq" id="WP_192282483.1">
    <property type="nucleotide sequence ID" value="NZ_JBHSTT010000086.1"/>
</dbReference>
<comment type="caution">
    <text evidence="2">The sequence shown here is derived from an EMBL/GenBank/DDBJ whole genome shotgun (WGS) entry which is preliminary data.</text>
</comment>
<feature type="domain" description="NAD(P)-binding" evidence="1">
    <location>
        <begin position="8"/>
        <end position="116"/>
    </location>
</feature>
<sequence>MKTALVTGATGGVGGEVAAALLRRGWQVRGLVRDRRRAEEAGPAGVVWIEGDAMRVEDVIGAARGADVLFHGANPPGYRDWRGLAMPMLRHAIAAAQAAGSRLILPGNLYVYGPDAGTVVGEQASQNPRTRKGKIRVEMEAMIDAAAMAGLRTLILRAGDFFGPRAPSSWVSLVLLDKGRPLRRIVTPERPGIGHNWAYLPDLAETVALLAEREADLPAELRLQFGGHDLAGRAMAEAIRRAEGGTLPIRPFPWLPVALGAPFVPFLRELFEMRGLWHTPLRPDNTALVALLGHEPHTPLDEAVTRSIAALRRKASPSRQTTGPASSFS</sequence>